<reference evidence="4" key="1">
    <citation type="submission" date="2018-03" db="EMBL/GenBank/DDBJ databases">
        <authorList>
            <person name="Guldener U."/>
        </authorList>
    </citation>
    <scope>NUCLEOTIDE SEQUENCE</scope>
</reference>
<dbReference type="InterPro" id="IPR024660">
    <property type="entry name" value="UCS_central_dom"/>
</dbReference>
<keyword evidence="2" id="KW-0963">Cytoplasm</keyword>
<accession>A0AAE8SWT0</accession>
<evidence type="ECO:0000259" key="3">
    <source>
        <dbReference type="Pfam" id="PF11701"/>
    </source>
</evidence>
<evidence type="ECO:0000313" key="4">
    <source>
        <dbReference type="EMBL" id="SPO03959.1"/>
    </source>
</evidence>
<organism evidence="4 5">
    <name type="scientific">Cephalotrichum gorgonifer</name>
    <dbReference type="NCBI Taxonomy" id="2041049"/>
    <lineage>
        <taxon>Eukaryota</taxon>
        <taxon>Fungi</taxon>
        <taxon>Dikarya</taxon>
        <taxon>Ascomycota</taxon>
        <taxon>Pezizomycotina</taxon>
        <taxon>Sordariomycetes</taxon>
        <taxon>Hypocreomycetidae</taxon>
        <taxon>Microascales</taxon>
        <taxon>Microascaceae</taxon>
        <taxon>Cephalotrichum</taxon>
    </lineage>
</organism>
<dbReference type="GO" id="GO:0051879">
    <property type="term" value="F:Hsp90 protein binding"/>
    <property type="evidence" value="ECO:0007669"/>
    <property type="project" value="TreeGrafter"/>
</dbReference>
<dbReference type="EMBL" id="ONZQ02000009">
    <property type="protein sequence ID" value="SPO03959.1"/>
    <property type="molecule type" value="Genomic_DNA"/>
</dbReference>
<evidence type="ECO:0000256" key="1">
    <source>
        <dbReference type="ARBA" id="ARBA00004496"/>
    </source>
</evidence>
<dbReference type="Proteomes" id="UP001187682">
    <property type="component" value="Unassembled WGS sequence"/>
</dbReference>
<comment type="subcellular location">
    <subcellularLocation>
        <location evidence="1">Cytoplasm</location>
    </subcellularLocation>
</comment>
<proteinExistence type="predicted"/>
<dbReference type="InterPro" id="IPR011989">
    <property type="entry name" value="ARM-like"/>
</dbReference>
<dbReference type="InterPro" id="IPR016024">
    <property type="entry name" value="ARM-type_fold"/>
</dbReference>
<dbReference type="PANTHER" id="PTHR45994:SF1">
    <property type="entry name" value="FI21225P1"/>
    <property type="match status" value="1"/>
</dbReference>
<dbReference type="Gene3D" id="1.25.10.10">
    <property type="entry name" value="Leucine-rich Repeat Variant"/>
    <property type="match status" value="1"/>
</dbReference>
<feature type="domain" description="UNC-45/Cro1/She4 central" evidence="3">
    <location>
        <begin position="71"/>
        <end position="248"/>
    </location>
</feature>
<evidence type="ECO:0000313" key="5">
    <source>
        <dbReference type="Proteomes" id="UP001187682"/>
    </source>
</evidence>
<comment type="caution">
    <text evidence="4">The sequence shown here is derived from an EMBL/GenBank/DDBJ whole genome shotgun (WGS) entry which is preliminary data.</text>
</comment>
<dbReference type="SUPFAM" id="SSF48371">
    <property type="entry name" value="ARM repeat"/>
    <property type="match status" value="1"/>
</dbReference>
<evidence type="ECO:0000256" key="2">
    <source>
        <dbReference type="ARBA" id="ARBA00022490"/>
    </source>
</evidence>
<dbReference type="AlphaFoldDB" id="A0AAE8SWT0"/>
<dbReference type="GO" id="GO:0005737">
    <property type="term" value="C:cytoplasm"/>
    <property type="evidence" value="ECO:0007669"/>
    <property type="project" value="UniProtKB-SubCell"/>
</dbReference>
<dbReference type="PANTHER" id="PTHR45994">
    <property type="entry name" value="FI21225P1"/>
    <property type="match status" value="1"/>
</dbReference>
<keyword evidence="5" id="KW-1185">Reference proteome</keyword>
<protein>
    <submittedName>
        <fullName evidence="4">Probable cro1 protein</fullName>
    </submittedName>
</protein>
<name>A0AAE8SWT0_9PEZI</name>
<sequence>MATTTVAATSRPDLSREDRTQLLIAELMEGGREDDQTCRDLDLVTSLLNEDFELTKANKDTPSICGVIDADCLDTILGHMDMRQPENVRAHATLTAAAYLKAAGEEGHKALSAFFFDRVRRGTYDDYIVAFCVASLIFPIAPELTSELFLSPGFLATLGPLMSRKWKSRKVETACLEMLNAACTYPQCREAVEKYCIDWLEEVVDQDPNEVTRALDSDTSISLEDGSVSMRRHSLRVQIMAGVVLAKIKAIPSKPSSNEDVPRIQTASSSIEDLAGIFALFQLDVEHDESNKAKQHSIEGLAYATLRSSVKEQVSQNGALLKNLVQSLNDAPPKSPTTYGILSIFVNLTRYQPNLTEEEEKISQLKAYANAKGKESLERDPLNDDTHVSARCVRVFEAGITPVLVTHSKNGSVASLSLVISIIHSLSVTPTLRGRLAQQGAVKLLLAAWSALPETEALPRRTAAQALARILISIDPSLIFGGNRAIPVTSAVRPLLAILSPDESADTRDLLPCFESLMALTNLASLQNSEIQSIIIRTAWQQIEDLLLSSNRHVCKAAVELICNLVPYPEGMVLYADGTPQARQRLHILVALADAEDPGTRSAAGGALAGLTAHENVVKALLQRDRGIQIVLKMCADESDDLRHRAAVILLNVVTAAEPVGKQGRDKVKAEGGVGVLTEAAKKSRRAEVVEVVLEVLKVLLDGPQ</sequence>
<dbReference type="Pfam" id="PF11701">
    <property type="entry name" value="UNC45-central"/>
    <property type="match status" value="1"/>
</dbReference>
<gene>
    <name evidence="4" type="ORF">DNG_06642</name>
</gene>